<proteinExistence type="predicted"/>
<evidence type="ECO:0000313" key="2">
    <source>
        <dbReference type="EMBL" id="RIH64193.1"/>
    </source>
</evidence>
<gene>
    <name evidence="2" type="ORF">D1164_15295</name>
</gene>
<feature type="transmembrane region" description="Helical" evidence="1">
    <location>
        <begin position="40"/>
        <end position="59"/>
    </location>
</feature>
<keyword evidence="1" id="KW-0812">Transmembrane</keyword>
<dbReference type="EMBL" id="QWET01000012">
    <property type="protein sequence ID" value="RIH64193.1"/>
    <property type="molecule type" value="Genomic_DNA"/>
</dbReference>
<feature type="transmembrane region" description="Helical" evidence="1">
    <location>
        <begin position="98"/>
        <end position="116"/>
    </location>
</feature>
<name>A0A399CYF7_9BACT</name>
<evidence type="ECO:0000256" key="1">
    <source>
        <dbReference type="SAM" id="Phobius"/>
    </source>
</evidence>
<feature type="transmembrane region" description="Helical" evidence="1">
    <location>
        <begin position="12"/>
        <end position="34"/>
    </location>
</feature>
<feature type="transmembrane region" description="Helical" evidence="1">
    <location>
        <begin position="71"/>
        <end position="92"/>
    </location>
</feature>
<organism evidence="2 3">
    <name type="scientific">Mariniphaga sediminis</name>
    <dbReference type="NCBI Taxonomy" id="1628158"/>
    <lineage>
        <taxon>Bacteria</taxon>
        <taxon>Pseudomonadati</taxon>
        <taxon>Bacteroidota</taxon>
        <taxon>Bacteroidia</taxon>
        <taxon>Marinilabiliales</taxon>
        <taxon>Prolixibacteraceae</taxon>
        <taxon>Mariniphaga</taxon>
    </lineage>
</organism>
<sequence length="190" mass="20716">MNKKSNTVPFHKFMGFPAFVGLQAMILLVITPFIPFTPEVMGKGLLVWAAFQAWAMYFLGGATINMAFKTFAGYVGGIIASVILIELGGVFGGLNGSTVPWGTVLAVFFVAFLIISTDRVPSINFLPSYFIGSGAYFAIITYVRRPDSIGVYPWYFQVAVPLLIAAVLGLVFGWATVVFKVWFDSKLAND</sequence>
<reference evidence="2 3" key="1">
    <citation type="journal article" date="2015" name="Int. J. Syst. Evol. Microbiol.">
        <title>Mariniphaga sediminis sp. nov., isolated from coastal sediment.</title>
        <authorList>
            <person name="Wang F.Q."/>
            <person name="Shen Q.Y."/>
            <person name="Chen G.J."/>
            <person name="Du Z.J."/>
        </authorList>
    </citation>
    <scope>NUCLEOTIDE SEQUENCE [LARGE SCALE GENOMIC DNA]</scope>
    <source>
        <strain evidence="2 3">SY21</strain>
    </source>
</reference>
<feature type="transmembrane region" description="Helical" evidence="1">
    <location>
        <begin position="123"/>
        <end position="143"/>
    </location>
</feature>
<comment type="caution">
    <text evidence="2">The sequence shown here is derived from an EMBL/GenBank/DDBJ whole genome shotgun (WGS) entry which is preliminary data.</text>
</comment>
<keyword evidence="1" id="KW-0472">Membrane</keyword>
<feature type="transmembrane region" description="Helical" evidence="1">
    <location>
        <begin position="155"/>
        <end position="183"/>
    </location>
</feature>
<evidence type="ECO:0000313" key="3">
    <source>
        <dbReference type="Proteomes" id="UP000266441"/>
    </source>
</evidence>
<keyword evidence="3" id="KW-1185">Reference proteome</keyword>
<dbReference type="Proteomes" id="UP000266441">
    <property type="component" value="Unassembled WGS sequence"/>
</dbReference>
<protein>
    <submittedName>
        <fullName evidence="2">DUF1097 domain-containing protein</fullName>
    </submittedName>
</protein>
<dbReference type="InterPro" id="IPR009476">
    <property type="entry name" value="DUF1097"/>
</dbReference>
<dbReference type="Pfam" id="PF06496">
    <property type="entry name" value="DUF1097"/>
    <property type="match status" value="1"/>
</dbReference>
<keyword evidence="1" id="KW-1133">Transmembrane helix</keyword>
<accession>A0A399CYF7</accession>
<dbReference type="RefSeq" id="WP_119350881.1">
    <property type="nucleotide sequence ID" value="NZ_QWET01000012.1"/>
</dbReference>
<dbReference type="AlphaFoldDB" id="A0A399CYF7"/>
<dbReference type="OrthoDB" id="2063545at2"/>